<gene>
    <name evidence="2" type="ORF">LYPA_23C022639</name>
</gene>
<proteinExistence type="predicted"/>
<dbReference type="AlphaFoldDB" id="A0A485NWN0"/>
<evidence type="ECO:0000256" key="1">
    <source>
        <dbReference type="SAM" id="MobiDB-lite"/>
    </source>
</evidence>
<reference evidence="2 3" key="1">
    <citation type="submission" date="2019-01" db="EMBL/GenBank/DDBJ databases">
        <authorList>
            <person name="Alioto T."/>
            <person name="Alioto T."/>
        </authorList>
    </citation>
    <scope>NUCLEOTIDE SEQUENCE [LARGE SCALE GENOMIC DNA]</scope>
</reference>
<accession>A0A485NWN0</accession>
<feature type="compositionally biased region" description="Basic and acidic residues" evidence="1">
    <location>
        <begin position="1"/>
        <end position="10"/>
    </location>
</feature>
<dbReference type="EMBL" id="CAAGRJ010026056">
    <property type="protein sequence ID" value="VFV38451.1"/>
    <property type="molecule type" value="Genomic_DNA"/>
</dbReference>
<feature type="non-terminal residue" evidence="2">
    <location>
        <position position="1"/>
    </location>
</feature>
<dbReference type="Proteomes" id="UP000386466">
    <property type="component" value="Unassembled WGS sequence"/>
</dbReference>
<evidence type="ECO:0000313" key="3">
    <source>
        <dbReference type="Proteomes" id="UP000386466"/>
    </source>
</evidence>
<feature type="region of interest" description="Disordered" evidence="1">
    <location>
        <begin position="1"/>
        <end position="60"/>
    </location>
</feature>
<name>A0A485NWN0_LYNPA</name>
<protein>
    <submittedName>
        <fullName evidence="2">Uncharacterized protein</fullName>
    </submittedName>
</protein>
<sequence>RGSRRSEETPSRGARVPSLGGDLRPRPLVPSLRRNPRPRVREDPVLLRGPRHSKETPSPGLVILRRPLSACLIVLRKPSPRPRVQSF</sequence>
<organism evidence="2 3">
    <name type="scientific">Lynx pardinus</name>
    <name type="common">Iberian lynx</name>
    <name type="synonym">Felis pardina</name>
    <dbReference type="NCBI Taxonomy" id="191816"/>
    <lineage>
        <taxon>Eukaryota</taxon>
        <taxon>Metazoa</taxon>
        <taxon>Chordata</taxon>
        <taxon>Craniata</taxon>
        <taxon>Vertebrata</taxon>
        <taxon>Euteleostomi</taxon>
        <taxon>Mammalia</taxon>
        <taxon>Eutheria</taxon>
        <taxon>Laurasiatheria</taxon>
        <taxon>Carnivora</taxon>
        <taxon>Feliformia</taxon>
        <taxon>Felidae</taxon>
        <taxon>Felinae</taxon>
        <taxon>Lynx</taxon>
    </lineage>
</organism>
<evidence type="ECO:0000313" key="2">
    <source>
        <dbReference type="EMBL" id="VFV38451.1"/>
    </source>
</evidence>
<keyword evidence="3" id="KW-1185">Reference proteome</keyword>